<dbReference type="InterPro" id="IPR045361">
    <property type="entry name" value="CIS_tube_prot_N"/>
</dbReference>
<keyword evidence="3" id="KW-1185">Reference proteome</keyword>
<accession>A0ABT9RPV9</accession>
<comment type="caution">
    <text evidence="2">The sequence shown here is derived from an EMBL/GenBank/DDBJ whole genome shotgun (WGS) entry which is preliminary data.</text>
</comment>
<evidence type="ECO:0000313" key="2">
    <source>
        <dbReference type="EMBL" id="MDP9870320.1"/>
    </source>
</evidence>
<organism evidence="2 3">
    <name type="scientific">Streptosporangium brasiliense</name>
    <dbReference type="NCBI Taxonomy" id="47480"/>
    <lineage>
        <taxon>Bacteria</taxon>
        <taxon>Bacillati</taxon>
        <taxon>Actinomycetota</taxon>
        <taxon>Actinomycetes</taxon>
        <taxon>Streptosporangiales</taxon>
        <taxon>Streptosporangiaceae</taxon>
        <taxon>Streptosporangium</taxon>
    </lineage>
</organism>
<proteinExistence type="predicted"/>
<reference evidence="2 3" key="1">
    <citation type="submission" date="2023-07" db="EMBL/GenBank/DDBJ databases">
        <title>Sequencing the genomes of 1000 actinobacteria strains.</title>
        <authorList>
            <person name="Klenk H.-P."/>
        </authorList>
    </citation>
    <scope>NUCLEOTIDE SEQUENCE [LARGE SCALE GENOMIC DNA]</scope>
    <source>
        <strain evidence="2 3">DSM 44109</strain>
    </source>
</reference>
<protein>
    <recommendedName>
        <fullName evidence="1">Contractile injection system tube protein N-terminal domain-containing protein</fullName>
    </recommendedName>
</protein>
<evidence type="ECO:0000313" key="3">
    <source>
        <dbReference type="Proteomes" id="UP001230426"/>
    </source>
</evidence>
<dbReference type="EMBL" id="JAUSRB010000004">
    <property type="protein sequence ID" value="MDP9870320.1"/>
    <property type="molecule type" value="Genomic_DNA"/>
</dbReference>
<dbReference type="RefSeq" id="WP_306876178.1">
    <property type="nucleotide sequence ID" value="NZ_JAUSRB010000004.1"/>
</dbReference>
<feature type="domain" description="Contractile injection system tube protein N-terminal" evidence="1">
    <location>
        <begin position="63"/>
        <end position="206"/>
    </location>
</feature>
<name>A0ABT9RPV9_9ACTN</name>
<evidence type="ECO:0000259" key="1">
    <source>
        <dbReference type="Pfam" id="PF19266"/>
    </source>
</evidence>
<gene>
    <name evidence="2" type="ORF">J2S55_009658</name>
</gene>
<sequence>MAPVNPNSNGTFDRRITTYGSVGTVDSYGRGVAAREVAPERGYIRTDPKAFGADGTKPALRYLYFLYNPATISTNYGMQWDAPTTALAVRTDSGQADPLTQLQQGLDFSLLFDRTYEVMDGDNEGAWRDVRAALAMTGIMNRVGEEAMYSSGSNFDTGPMLPIPMYFHFGNQRSGLTYYGYLTSLSIEYTHFSKDMVPIRVGMRMSANMLPSMKSSSLYQPPPVRTLDDYLGWDTGNGQGPGPWADGYQFPSDKATWDPADFDLGDIPNRWVPNGSPYPTVWR</sequence>
<dbReference type="Pfam" id="PF19266">
    <property type="entry name" value="CIS_tube"/>
    <property type="match status" value="1"/>
</dbReference>
<dbReference type="Proteomes" id="UP001230426">
    <property type="component" value="Unassembled WGS sequence"/>
</dbReference>